<protein>
    <submittedName>
        <fullName evidence="2">Uncharacterized protein</fullName>
    </submittedName>
</protein>
<evidence type="ECO:0000256" key="1">
    <source>
        <dbReference type="SAM" id="MobiDB-lite"/>
    </source>
</evidence>
<reference evidence="2" key="1">
    <citation type="submission" date="2021-02" db="EMBL/GenBank/DDBJ databases">
        <authorList>
            <person name="Nowell W R."/>
        </authorList>
    </citation>
    <scope>NUCLEOTIDE SEQUENCE</scope>
</reference>
<dbReference type="AlphaFoldDB" id="A0A815XM36"/>
<accession>A0A815XM36</accession>
<organism evidence="2 3">
    <name type="scientific">Adineta ricciae</name>
    <name type="common">Rotifer</name>
    <dbReference type="NCBI Taxonomy" id="249248"/>
    <lineage>
        <taxon>Eukaryota</taxon>
        <taxon>Metazoa</taxon>
        <taxon>Spiralia</taxon>
        <taxon>Gnathifera</taxon>
        <taxon>Rotifera</taxon>
        <taxon>Eurotatoria</taxon>
        <taxon>Bdelloidea</taxon>
        <taxon>Adinetida</taxon>
        <taxon>Adinetidae</taxon>
        <taxon>Adineta</taxon>
    </lineage>
</organism>
<dbReference type="EMBL" id="CAJNOJ010002432">
    <property type="protein sequence ID" value="CAF1559692.1"/>
    <property type="molecule type" value="Genomic_DNA"/>
</dbReference>
<evidence type="ECO:0000313" key="2">
    <source>
        <dbReference type="EMBL" id="CAF1559692.1"/>
    </source>
</evidence>
<gene>
    <name evidence="2" type="ORF">EDS130_LOCUS46506</name>
</gene>
<dbReference type="Proteomes" id="UP000663852">
    <property type="component" value="Unassembled WGS sequence"/>
</dbReference>
<name>A0A815XM36_ADIRI</name>
<evidence type="ECO:0000313" key="3">
    <source>
        <dbReference type="Proteomes" id="UP000663852"/>
    </source>
</evidence>
<sequence>MSKSNENCDGNDREYSRSFNPNVV</sequence>
<comment type="caution">
    <text evidence="2">The sequence shown here is derived from an EMBL/GenBank/DDBJ whole genome shotgun (WGS) entry which is preliminary data.</text>
</comment>
<feature type="region of interest" description="Disordered" evidence="1">
    <location>
        <begin position="1"/>
        <end position="24"/>
    </location>
</feature>
<proteinExistence type="predicted"/>